<evidence type="ECO:0000313" key="1">
    <source>
        <dbReference type="EMBL" id="GFY65656.1"/>
    </source>
</evidence>
<name>A0A8X6Y6S8_9ARAC</name>
<protein>
    <submittedName>
        <fullName evidence="1">Uncharacterized protein</fullName>
    </submittedName>
</protein>
<dbReference type="EMBL" id="BMAV01015614">
    <property type="protein sequence ID" value="GFY65656.1"/>
    <property type="molecule type" value="Genomic_DNA"/>
</dbReference>
<dbReference type="Proteomes" id="UP000886998">
    <property type="component" value="Unassembled WGS sequence"/>
</dbReference>
<comment type="caution">
    <text evidence="1">The sequence shown here is derived from an EMBL/GenBank/DDBJ whole genome shotgun (WGS) entry which is preliminary data.</text>
</comment>
<organism evidence="1 2">
    <name type="scientific">Trichonephila inaurata madagascariensis</name>
    <dbReference type="NCBI Taxonomy" id="2747483"/>
    <lineage>
        <taxon>Eukaryota</taxon>
        <taxon>Metazoa</taxon>
        <taxon>Ecdysozoa</taxon>
        <taxon>Arthropoda</taxon>
        <taxon>Chelicerata</taxon>
        <taxon>Arachnida</taxon>
        <taxon>Araneae</taxon>
        <taxon>Araneomorphae</taxon>
        <taxon>Entelegynae</taxon>
        <taxon>Araneoidea</taxon>
        <taxon>Nephilidae</taxon>
        <taxon>Trichonephila</taxon>
        <taxon>Trichonephila inaurata</taxon>
    </lineage>
</organism>
<dbReference type="AlphaFoldDB" id="A0A8X6Y6S8"/>
<reference evidence="1" key="1">
    <citation type="submission" date="2020-08" db="EMBL/GenBank/DDBJ databases">
        <title>Multicomponent nature underlies the extraordinary mechanical properties of spider dragline silk.</title>
        <authorList>
            <person name="Kono N."/>
            <person name="Nakamura H."/>
            <person name="Mori M."/>
            <person name="Yoshida Y."/>
            <person name="Ohtoshi R."/>
            <person name="Malay A.D."/>
            <person name="Moran D.A.P."/>
            <person name="Tomita M."/>
            <person name="Numata K."/>
            <person name="Arakawa K."/>
        </authorList>
    </citation>
    <scope>NUCLEOTIDE SEQUENCE</scope>
</reference>
<keyword evidence="2" id="KW-1185">Reference proteome</keyword>
<sequence>MAVEVRHDGYQAINFFVVVRKGRWIQSVMTPEIPRSDIYPLIHARSRSKGVAVGYTTQCYAPFFTGISASVIELLKVIVLSNFRSSLHL</sequence>
<proteinExistence type="predicted"/>
<accession>A0A8X6Y6S8</accession>
<evidence type="ECO:0000313" key="2">
    <source>
        <dbReference type="Proteomes" id="UP000886998"/>
    </source>
</evidence>
<gene>
    <name evidence="1" type="ORF">TNIN_220201</name>
</gene>